<organism evidence="3 4">
    <name type="scientific">Gaetbulibacter aestuarii</name>
    <dbReference type="NCBI Taxonomy" id="1502358"/>
    <lineage>
        <taxon>Bacteria</taxon>
        <taxon>Pseudomonadati</taxon>
        <taxon>Bacteroidota</taxon>
        <taxon>Flavobacteriia</taxon>
        <taxon>Flavobacteriales</taxon>
        <taxon>Flavobacteriaceae</taxon>
        <taxon>Gaetbulibacter</taxon>
    </lineage>
</organism>
<dbReference type="CDD" id="cd03789">
    <property type="entry name" value="GT9_LPS_heptosyltransferase"/>
    <property type="match status" value="1"/>
</dbReference>
<gene>
    <name evidence="3" type="ORF">V8G58_01330</name>
</gene>
<evidence type="ECO:0000313" key="3">
    <source>
        <dbReference type="EMBL" id="MFH6770558.1"/>
    </source>
</evidence>
<dbReference type="SUPFAM" id="SSF53756">
    <property type="entry name" value="UDP-Glycosyltransferase/glycogen phosphorylase"/>
    <property type="match status" value="1"/>
</dbReference>
<dbReference type="EMBL" id="JBAWKB010000001">
    <property type="protein sequence ID" value="MFH6770558.1"/>
    <property type="molecule type" value="Genomic_DNA"/>
</dbReference>
<sequence length="342" mass="38477">MKASPKHILVIRLSALGDVAMTVPVLRALLDQNPEVHLTVLTRPFFKPLFRDIDRLDVIEAEVNSKHKGVFGLYRLARQLNRTHKFYAIADLHNVLRTQILKPFLRCKRVVTIDKGRNEKKALTKGLNFKKLKSTHQRYADVFNALSFRVDLKQAVFPKSEALSQKILSRTGEKEGPWIGIAPFAAHEGKMYPPDQMKMVIAELSKTYKILLFGGGNDEAKRLQSWTETFENTVNLAENLSLEEQLDVISNLDVMLSMDSGNGHLAAMYGVKVITVWGVTHPFAGFAPFDQPEDYALLADREKYPKIPTSVYGNKYPEGYERAAGSIPPKAIIQKIESALAD</sequence>
<reference evidence="3 4" key="1">
    <citation type="submission" date="2024-02" db="EMBL/GenBank/DDBJ databases">
        <title>A Gaetbulibacter species isolated from tidal flats and genomic insights of their niches.</title>
        <authorList>
            <person name="Ye Y."/>
        </authorList>
    </citation>
    <scope>NUCLEOTIDE SEQUENCE [LARGE SCALE GENOMIC DNA]</scope>
    <source>
        <strain evidence="3 4">KYW382</strain>
    </source>
</reference>
<dbReference type="InterPro" id="IPR051199">
    <property type="entry name" value="LPS_LOS_Heptosyltrfase"/>
</dbReference>
<proteinExistence type="predicted"/>
<keyword evidence="4" id="KW-1185">Reference proteome</keyword>
<dbReference type="GO" id="GO:0016757">
    <property type="term" value="F:glycosyltransferase activity"/>
    <property type="evidence" value="ECO:0007669"/>
    <property type="project" value="UniProtKB-KW"/>
</dbReference>
<accession>A0ABW7MVZ8</accession>
<keyword evidence="2 3" id="KW-0808">Transferase</keyword>
<dbReference type="Pfam" id="PF01075">
    <property type="entry name" value="Glyco_transf_9"/>
    <property type="match status" value="1"/>
</dbReference>
<protein>
    <submittedName>
        <fullName evidence="3">Glycosyltransferase family 9 protein</fullName>
        <ecNumber evidence="3">2.4.-.-</ecNumber>
    </submittedName>
</protein>
<evidence type="ECO:0000313" key="4">
    <source>
        <dbReference type="Proteomes" id="UP001610100"/>
    </source>
</evidence>
<dbReference type="Proteomes" id="UP001610100">
    <property type="component" value="Unassembled WGS sequence"/>
</dbReference>
<comment type="caution">
    <text evidence="3">The sequence shown here is derived from an EMBL/GenBank/DDBJ whole genome shotgun (WGS) entry which is preliminary data.</text>
</comment>
<dbReference type="PANTHER" id="PTHR30160">
    <property type="entry name" value="TETRAACYLDISACCHARIDE 4'-KINASE-RELATED"/>
    <property type="match status" value="1"/>
</dbReference>
<evidence type="ECO:0000256" key="2">
    <source>
        <dbReference type="ARBA" id="ARBA00022679"/>
    </source>
</evidence>
<dbReference type="PANTHER" id="PTHR30160:SF22">
    <property type="entry name" value="LIPOPOLYSACCHARIDE CORE BIOSYNTHESIS PROTEIN"/>
    <property type="match status" value="1"/>
</dbReference>
<evidence type="ECO:0000256" key="1">
    <source>
        <dbReference type="ARBA" id="ARBA00022676"/>
    </source>
</evidence>
<dbReference type="Gene3D" id="3.40.50.2000">
    <property type="entry name" value="Glycogen Phosphorylase B"/>
    <property type="match status" value="2"/>
</dbReference>
<dbReference type="EC" id="2.4.-.-" evidence="3"/>
<name>A0ABW7MVZ8_9FLAO</name>
<dbReference type="RefSeq" id="WP_344738862.1">
    <property type="nucleotide sequence ID" value="NZ_BAABAY010000001.1"/>
</dbReference>
<dbReference type="InterPro" id="IPR002201">
    <property type="entry name" value="Glyco_trans_9"/>
</dbReference>
<keyword evidence="1 3" id="KW-0328">Glycosyltransferase</keyword>